<proteinExistence type="predicted"/>
<reference evidence="2 3" key="1">
    <citation type="submission" date="2016-05" db="EMBL/GenBank/DDBJ databases">
        <title>Genome sequencing reveals origins of a unique bacterial endosymbiosis in the earliest lineages of terrestrial Fungi.</title>
        <authorList>
            <consortium name="DOE Joint Genome Institute"/>
            <person name="Uehling J."/>
            <person name="Gryganskyi A."/>
            <person name="Hameed K."/>
            <person name="Tschaplinski T."/>
            <person name="Misztal P."/>
            <person name="Wu S."/>
            <person name="Desiro A."/>
            <person name="Vande Pol N."/>
            <person name="Du Z.-Y."/>
            <person name="Zienkiewicz A."/>
            <person name="Zienkiewicz K."/>
            <person name="Morin E."/>
            <person name="Tisserant E."/>
            <person name="Splivallo R."/>
            <person name="Hainaut M."/>
            <person name="Henrissat B."/>
            <person name="Ohm R."/>
            <person name="Kuo A."/>
            <person name="Yan J."/>
            <person name="Lipzen A."/>
            <person name="Nolan M."/>
            <person name="Labutti K."/>
            <person name="Barry K."/>
            <person name="Goldstein A."/>
            <person name="Labbe J."/>
            <person name="Schadt C."/>
            <person name="Tuskan G."/>
            <person name="Grigoriev I."/>
            <person name="Martin F."/>
            <person name="Vilgalys R."/>
            <person name="Bonito G."/>
        </authorList>
    </citation>
    <scope>NUCLEOTIDE SEQUENCE [LARGE SCALE GENOMIC DNA]</scope>
    <source>
        <strain evidence="2 3">AG-77</strain>
    </source>
</reference>
<keyword evidence="1" id="KW-0812">Transmembrane</keyword>
<keyword evidence="1" id="KW-0472">Membrane</keyword>
<evidence type="ECO:0000313" key="3">
    <source>
        <dbReference type="Proteomes" id="UP000078512"/>
    </source>
</evidence>
<sequence>MANQKTIHNRRKFLEKYGSGPRSYFRREGGIVMGLVTILLVGAGAFCLSDSSLSVGYFFLLVFICLFISFVATYLAYHYMLTQARKMMAAFPDPEAAFHSSFETTNMDHSWNDASVYVPPTTPAPAATRP</sequence>
<dbReference type="Proteomes" id="UP000078512">
    <property type="component" value="Unassembled WGS sequence"/>
</dbReference>
<accession>A0A197K0R2</accession>
<name>A0A197K0R2_9FUNG</name>
<evidence type="ECO:0000313" key="2">
    <source>
        <dbReference type="EMBL" id="OAQ30074.1"/>
    </source>
</evidence>
<feature type="transmembrane region" description="Helical" evidence="1">
    <location>
        <begin position="31"/>
        <end position="49"/>
    </location>
</feature>
<feature type="transmembrane region" description="Helical" evidence="1">
    <location>
        <begin position="55"/>
        <end position="77"/>
    </location>
</feature>
<dbReference type="EMBL" id="KV442037">
    <property type="protein sequence ID" value="OAQ30074.1"/>
    <property type="molecule type" value="Genomic_DNA"/>
</dbReference>
<keyword evidence="1" id="KW-1133">Transmembrane helix</keyword>
<protein>
    <submittedName>
        <fullName evidence="2">Uncharacterized protein</fullName>
    </submittedName>
</protein>
<organism evidence="2 3">
    <name type="scientific">Linnemannia elongata AG-77</name>
    <dbReference type="NCBI Taxonomy" id="1314771"/>
    <lineage>
        <taxon>Eukaryota</taxon>
        <taxon>Fungi</taxon>
        <taxon>Fungi incertae sedis</taxon>
        <taxon>Mucoromycota</taxon>
        <taxon>Mortierellomycotina</taxon>
        <taxon>Mortierellomycetes</taxon>
        <taxon>Mortierellales</taxon>
        <taxon>Mortierellaceae</taxon>
        <taxon>Linnemannia</taxon>
    </lineage>
</organism>
<gene>
    <name evidence="2" type="ORF">K457DRAFT_125258</name>
</gene>
<dbReference type="AlphaFoldDB" id="A0A197K0R2"/>
<evidence type="ECO:0000256" key="1">
    <source>
        <dbReference type="SAM" id="Phobius"/>
    </source>
</evidence>
<keyword evidence="3" id="KW-1185">Reference proteome</keyword>
<dbReference type="OrthoDB" id="2410043at2759"/>